<keyword evidence="2" id="KW-0560">Oxidoreductase</keyword>
<dbReference type="PANTHER" id="PTHR11709">
    <property type="entry name" value="MULTI-COPPER OXIDASE"/>
    <property type="match status" value="1"/>
</dbReference>
<evidence type="ECO:0000313" key="6">
    <source>
        <dbReference type="EMBL" id="NKE70026.1"/>
    </source>
</evidence>
<proteinExistence type="predicted"/>
<evidence type="ECO:0000256" key="1">
    <source>
        <dbReference type="ARBA" id="ARBA00022723"/>
    </source>
</evidence>
<organism evidence="6 7">
    <name type="scientific">Candidatus Manganitrophus noduliformans</name>
    <dbReference type="NCBI Taxonomy" id="2606439"/>
    <lineage>
        <taxon>Bacteria</taxon>
        <taxon>Pseudomonadati</taxon>
        <taxon>Nitrospirota</taxon>
        <taxon>Nitrospiria</taxon>
        <taxon>Candidatus Troglogloeales</taxon>
        <taxon>Candidatus Manganitrophaceae</taxon>
        <taxon>Candidatus Manganitrophus</taxon>
    </lineage>
</organism>
<dbReference type="GO" id="GO:0016491">
    <property type="term" value="F:oxidoreductase activity"/>
    <property type="evidence" value="ECO:0007669"/>
    <property type="project" value="UniProtKB-KW"/>
</dbReference>
<evidence type="ECO:0000256" key="2">
    <source>
        <dbReference type="ARBA" id="ARBA00023002"/>
    </source>
</evidence>
<reference evidence="6 7" key="1">
    <citation type="journal article" date="2020" name="Nature">
        <title>Bacterial chemolithoautotrophy via manganese oxidation.</title>
        <authorList>
            <person name="Yu H."/>
            <person name="Leadbetter J.R."/>
        </authorList>
    </citation>
    <scope>NUCLEOTIDE SEQUENCE [LARGE SCALE GENOMIC DNA]</scope>
    <source>
        <strain evidence="6 7">Mn-1</strain>
    </source>
</reference>
<dbReference type="InterPro" id="IPR008972">
    <property type="entry name" value="Cupredoxin"/>
</dbReference>
<dbReference type="EMBL" id="VTOW01000001">
    <property type="protein sequence ID" value="NKE70026.1"/>
    <property type="molecule type" value="Genomic_DNA"/>
</dbReference>
<keyword evidence="7" id="KW-1185">Reference proteome</keyword>
<dbReference type="InterPro" id="IPR002355">
    <property type="entry name" value="Cu_oxidase_Cu_BS"/>
</dbReference>
<dbReference type="Pfam" id="PF07732">
    <property type="entry name" value="Cu-oxidase_3"/>
    <property type="match status" value="1"/>
</dbReference>
<dbReference type="InterPro" id="IPR045087">
    <property type="entry name" value="Cu-oxidase_fam"/>
</dbReference>
<keyword evidence="1" id="KW-0479">Metal-binding</keyword>
<dbReference type="InterPro" id="IPR011707">
    <property type="entry name" value="Cu-oxidase-like_N"/>
</dbReference>
<dbReference type="Gene3D" id="2.60.40.420">
    <property type="entry name" value="Cupredoxins - blue copper proteins"/>
    <property type="match status" value="4"/>
</dbReference>
<evidence type="ECO:0000313" key="7">
    <source>
        <dbReference type="Proteomes" id="UP000534783"/>
    </source>
</evidence>
<feature type="domain" description="Plastocyanin-like" evidence="5">
    <location>
        <begin position="188"/>
        <end position="293"/>
    </location>
</feature>
<evidence type="ECO:0000256" key="3">
    <source>
        <dbReference type="ARBA" id="ARBA00023008"/>
    </source>
</evidence>
<dbReference type="PANTHER" id="PTHR11709:SF394">
    <property type="entry name" value="FI03373P-RELATED"/>
    <property type="match status" value="1"/>
</dbReference>
<protein>
    <submittedName>
        <fullName evidence="6">Multicopper oxidase domain-containing protein</fullName>
    </submittedName>
</protein>
<dbReference type="SUPFAM" id="SSF49503">
    <property type="entry name" value="Cupredoxins"/>
    <property type="match status" value="6"/>
</dbReference>
<accession>A0A7X6IA19</accession>
<comment type="caution">
    <text evidence="6">The sequence shown here is derived from an EMBL/GenBank/DDBJ whole genome shotgun (WGS) entry which is preliminary data.</text>
</comment>
<dbReference type="Proteomes" id="UP000534783">
    <property type="component" value="Unassembled WGS sequence"/>
</dbReference>
<name>A0A7X6IA19_9BACT</name>
<sequence>MMRRSGMKKSEGSFWGGFFAFLALFLFQSGVLNAEGTHQHDHDMQEMRMPERGQGSPVPAGAVRQDAGAQMLNKLTEKLDHEITRAGGNLGGFTNASQAHTMSQGIPLQIANEEAVTPGGRCPSNVPVKTFDISAINAEITISRFMDFYPGYLYVLTEDLEKVRAEEAKNKAARESKDPFPDAAVSVGLQGDLIQPLVIRANAGDCVRITLRNQTENDEPVSLHIHGSSMIVKATGEAATMANKDSMVAPGNTQDFEWYIPGDQPDSSHHFHSHATRDQWSLGMFGALVVEPRGSRYLNPWTGKEMKSGWMAMIEDPNGPDFREFAIFYHEIGDEVFRILDRNGQMLAQRDSFTDTYRPGGRGLNLRSEPHGTRLAMQDKAHHVHDESMGYGSYTFGDPATTVPRSYLGDPTKYRMMGGSEVIHSHHLHGGSDRWPRSPGAVTAGEFNFAATAGGTGPVKFPPVRTSSERLDVQAIGAAESYDQVIECGSGGCAYGAGDYTFHCHIPQHYVTGMWGFWRVYNTLQVAGSQDDIMPPLAELPDRKGKMKPAVDSSKLIGKTVDWFGGQKFKITADKSNWKANPPEVSIKEWVDMMLPAQGKPGGTDDEHKQVVSMDATVLDWVWDGNVALSEPETKQVWVNYKSPTPGKRFALRFDPLTGKLSIPYLRPHMGKRVPFSPEHNPAPFFEPIRRMAGETEPATPGEQGPWSLCPGRAPRKYYTINGITLPITLKPATKKTPAIVDPDGLLFVLEEEEAEVRKNDDKKVPLAIRANVYDCVDVIYKSKMKDDDRTVHSNKTNIHPHFFQFDITASDGVIIGFNYEQSVRPFTILKPEDKSKPNYGLPVPQNTTLTKAAKAGDTSIEIASAVRKIDVHDIKFDTPMFHPGITIGLSLDGVGEFEAVKIKEIKGTTVILTEPLKGNHKKGSIASPEFVRYRWYPDVDLGLVFWHDHVFGLDGWGHGLFGSTIVEPAGSTYHDPVTGKEIRSGIVADIRTTDPVSHQVSGSFREVVMQIMDSNPRTAELITADNPMAGRPSVDGTPSAKYPERLNKSAMTFLNGGEATTGGGFGLRVEPLSVRLANNPDPSQLFSSKVHGDPATPMMKAYLGDPIVFRVIQGAANEAHTWHVSGHYFPMERFNPGSLPRTTFHIAIAERLDMVIPAAGGPQRMAGDYLYYSGRASHFSGGSWGLIRVLDKPDKSLQPLPSREEIPAPAKELCPADAPVKNFNVSAIDYAMRFNPGMPEVMEVDLGRRVNTANEQGKAYVLDDEVTKVKSGNLKPMPLTVRVNVGDCIKIKLTNRMAKERAGLHIDGLAFDPKDSTGANVGNNPGDQTVAPGKSRTYTYYAHPEYGENAAMIQDWGNVIDNPRNGLYGAVIIGPRGSKYRDPITGEDITLKNSWQADVVVDRSIPGNENKKNYREFSLMFQDEDQLMGTSFMPYAQKVAGLTGVNYRAEPKDWYLDNGTCDVGMIFQCVAESKSGPITPVLQAHAGDPVLIHVFGGFSEQVGVFALDGHEWPADVFKGAHLHSSFEFGGSSYLRVDLRGGAGGPHQLAGDYVYMNHRAAYIDAGQWGFLKVLPKGDKKILALSPTDPGFRFAGQEGSARPISVEGKAE</sequence>
<dbReference type="PROSITE" id="PS00080">
    <property type="entry name" value="MULTICOPPER_OXIDASE2"/>
    <property type="match status" value="1"/>
</dbReference>
<keyword evidence="3" id="KW-0186">Copper</keyword>
<dbReference type="GO" id="GO:0005507">
    <property type="term" value="F:copper ion binding"/>
    <property type="evidence" value="ECO:0007669"/>
    <property type="project" value="InterPro"/>
</dbReference>
<gene>
    <name evidence="6" type="ORF">MNODULE_04615</name>
</gene>
<feature type="region of interest" description="Disordered" evidence="4">
    <location>
        <begin position="38"/>
        <end position="61"/>
    </location>
</feature>
<evidence type="ECO:0000259" key="5">
    <source>
        <dbReference type="Pfam" id="PF07732"/>
    </source>
</evidence>
<evidence type="ECO:0000256" key="4">
    <source>
        <dbReference type="SAM" id="MobiDB-lite"/>
    </source>
</evidence>
<feature type="compositionally biased region" description="Basic and acidic residues" evidence="4">
    <location>
        <begin position="38"/>
        <end position="51"/>
    </location>
</feature>